<accession>A0A9P5PM18</accession>
<protein>
    <submittedName>
        <fullName evidence="1">Uncharacterized protein</fullName>
    </submittedName>
</protein>
<dbReference type="Proteomes" id="UP000772434">
    <property type="component" value="Unassembled WGS sequence"/>
</dbReference>
<evidence type="ECO:0000313" key="1">
    <source>
        <dbReference type="EMBL" id="KAF9065771.1"/>
    </source>
</evidence>
<dbReference type="AlphaFoldDB" id="A0A9P5PM18"/>
<sequence length="210" mass="23748">MMPNKTIDIFLVTKGESHVLSMPYTPDTGVYDFMESLKKKLEERGFNFSRLQLYTPSPEMVAAFNTSRPLPKALSVVPLIAKIVSCLPNAELVSRPCFYAELYLTTPLSPVSSVHSRSSQRLNKEDRENNEIFESDHCPKAVEDLMKEALQTRTITQKDYYAIEAVWPGLSPYFNVDSNTDVVDSSFSDAVAKHFVHLMQSGIDQARLLY</sequence>
<keyword evidence="2" id="KW-1185">Reference proteome</keyword>
<name>A0A9P5PM18_9AGAR</name>
<gene>
    <name evidence="1" type="ORF">BDP27DRAFT_1076062</name>
</gene>
<organism evidence="1 2">
    <name type="scientific">Rhodocollybia butyracea</name>
    <dbReference type="NCBI Taxonomy" id="206335"/>
    <lineage>
        <taxon>Eukaryota</taxon>
        <taxon>Fungi</taxon>
        <taxon>Dikarya</taxon>
        <taxon>Basidiomycota</taxon>
        <taxon>Agaricomycotina</taxon>
        <taxon>Agaricomycetes</taxon>
        <taxon>Agaricomycetidae</taxon>
        <taxon>Agaricales</taxon>
        <taxon>Marasmiineae</taxon>
        <taxon>Omphalotaceae</taxon>
        <taxon>Rhodocollybia</taxon>
    </lineage>
</organism>
<dbReference type="EMBL" id="JADNRY010000098">
    <property type="protein sequence ID" value="KAF9065771.1"/>
    <property type="molecule type" value="Genomic_DNA"/>
</dbReference>
<evidence type="ECO:0000313" key="2">
    <source>
        <dbReference type="Proteomes" id="UP000772434"/>
    </source>
</evidence>
<proteinExistence type="predicted"/>
<reference evidence="1" key="1">
    <citation type="submission" date="2020-11" db="EMBL/GenBank/DDBJ databases">
        <authorList>
            <consortium name="DOE Joint Genome Institute"/>
            <person name="Ahrendt S."/>
            <person name="Riley R."/>
            <person name="Andreopoulos W."/>
            <person name="Labutti K."/>
            <person name="Pangilinan J."/>
            <person name="Ruiz-Duenas F.J."/>
            <person name="Barrasa J.M."/>
            <person name="Sanchez-Garcia M."/>
            <person name="Camarero S."/>
            <person name="Miyauchi S."/>
            <person name="Serrano A."/>
            <person name="Linde D."/>
            <person name="Babiker R."/>
            <person name="Drula E."/>
            <person name="Ayuso-Fernandez I."/>
            <person name="Pacheco R."/>
            <person name="Padilla G."/>
            <person name="Ferreira P."/>
            <person name="Barriuso J."/>
            <person name="Kellner H."/>
            <person name="Castanera R."/>
            <person name="Alfaro M."/>
            <person name="Ramirez L."/>
            <person name="Pisabarro A.G."/>
            <person name="Kuo A."/>
            <person name="Tritt A."/>
            <person name="Lipzen A."/>
            <person name="He G."/>
            <person name="Yan M."/>
            <person name="Ng V."/>
            <person name="Cullen D."/>
            <person name="Martin F."/>
            <person name="Rosso M.-N."/>
            <person name="Henrissat B."/>
            <person name="Hibbett D."/>
            <person name="Martinez A.T."/>
            <person name="Grigoriev I.V."/>
        </authorList>
    </citation>
    <scope>NUCLEOTIDE SEQUENCE</scope>
    <source>
        <strain evidence="1">AH 40177</strain>
    </source>
</reference>
<comment type="caution">
    <text evidence="1">The sequence shown here is derived from an EMBL/GenBank/DDBJ whole genome shotgun (WGS) entry which is preliminary data.</text>
</comment>